<reference evidence="1 2" key="1">
    <citation type="submission" date="2021-03" db="EMBL/GenBank/DDBJ databases">
        <title>Genomic Encyclopedia of Type Strains, Phase IV (KMG-IV): sequencing the most valuable type-strain genomes for metagenomic binning, comparative biology and taxonomic classification.</title>
        <authorList>
            <person name="Goeker M."/>
        </authorList>
    </citation>
    <scope>NUCLEOTIDE SEQUENCE [LARGE SCALE GENOMIC DNA]</scope>
    <source>
        <strain evidence="1 2">DSM 24950</strain>
    </source>
</reference>
<dbReference type="Proteomes" id="UP001519344">
    <property type="component" value="Unassembled WGS sequence"/>
</dbReference>
<protein>
    <submittedName>
        <fullName evidence="1">Uncharacterized protein</fullName>
    </submittedName>
</protein>
<proteinExistence type="predicted"/>
<organism evidence="1 2">
    <name type="scientific">Paenibacillus aceris</name>
    <dbReference type="NCBI Taxonomy" id="869555"/>
    <lineage>
        <taxon>Bacteria</taxon>
        <taxon>Bacillati</taxon>
        <taxon>Bacillota</taxon>
        <taxon>Bacilli</taxon>
        <taxon>Bacillales</taxon>
        <taxon>Paenibacillaceae</taxon>
        <taxon>Paenibacillus</taxon>
    </lineage>
</organism>
<keyword evidence="2" id="KW-1185">Reference proteome</keyword>
<comment type="caution">
    <text evidence="1">The sequence shown here is derived from an EMBL/GenBank/DDBJ whole genome shotgun (WGS) entry which is preliminary data.</text>
</comment>
<dbReference type="RefSeq" id="WP_240159642.1">
    <property type="nucleotide sequence ID" value="NZ_JAAOZR010000013.1"/>
</dbReference>
<evidence type="ECO:0000313" key="1">
    <source>
        <dbReference type="EMBL" id="MBP1960835.1"/>
    </source>
</evidence>
<dbReference type="EMBL" id="JAGGKV010000001">
    <property type="protein sequence ID" value="MBP1960835.1"/>
    <property type="molecule type" value="Genomic_DNA"/>
</dbReference>
<name>A0ABS4HQF1_9BACL</name>
<accession>A0ABS4HQF1</accession>
<sequence length="100" mass="11693">MPMLDEVEYQRINQLYLECIKSAQKFRIRNNVSSPVNELFKPLVQEYERITGFKDLHHNAIMHHRISQYGDPCKKYGKPLRTPQAKMCGACGEKVIKKVN</sequence>
<gene>
    <name evidence="1" type="ORF">J2Z65_000029</name>
</gene>
<evidence type="ECO:0000313" key="2">
    <source>
        <dbReference type="Proteomes" id="UP001519344"/>
    </source>
</evidence>